<evidence type="ECO:0000313" key="2">
    <source>
        <dbReference type="Proteomes" id="UP000866496"/>
    </source>
</evidence>
<evidence type="ECO:0000313" key="1">
    <source>
        <dbReference type="EMBL" id="HAU1878697.1"/>
    </source>
</evidence>
<dbReference type="Proteomes" id="UP000866496">
    <property type="component" value="Unassembled WGS sequence"/>
</dbReference>
<protein>
    <submittedName>
        <fullName evidence="1">Uncharacterized protein</fullName>
    </submittedName>
</protein>
<reference evidence="1" key="1">
    <citation type="journal article" date="2018" name="Genome Biol.">
        <title>SKESA: strategic k-mer extension for scrupulous assemblies.</title>
        <authorList>
            <person name="Souvorov A."/>
            <person name="Agarwala R."/>
            <person name="Lipman D.J."/>
        </authorList>
    </citation>
    <scope>NUCLEOTIDE SEQUENCE</scope>
    <source>
        <strain evidence="1">AZ00058701</strain>
    </source>
</reference>
<proteinExistence type="predicted"/>
<organism evidence="1 2">
    <name type="scientific">Legionella pneumophila</name>
    <dbReference type="NCBI Taxonomy" id="446"/>
    <lineage>
        <taxon>Bacteria</taxon>
        <taxon>Pseudomonadati</taxon>
        <taxon>Pseudomonadota</taxon>
        <taxon>Gammaproteobacteria</taxon>
        <taxon>Legionellales</taxon>
        <taxon>Legionellaceae</taxon>
        <taxon>Legionella</taxon>
    </lineage>
</organism>
<gene>
    <name evidence="1" type="ORF">JBJ86_00320</name>
</gene>
<comment type="caution">
    <text evidence="1">The sequence shown here is derived from an EMBL/GenBank/DDBJ whole genome shotgun (WGS) entry which is preliminary data.</text>
</comment>
<reference evidence="1" key="2">
    <citation type="submission" date="2019-10" db="EMBL/GenBank/DDBJ databases">
        <authorList>
            <consortium name="NCBI Pathogen Detection Project"/>
        </authorList>
    </citation>
    <scope>NUCLEOTIDE SEQUENCE</scope>
    <source>
        <strain evidence="1">AZ00058701</strain>
    </source>
</reference>
<name>A0AAN5PE88_LEGPN</name>
<sequence length="135" mass="15401">MSKSNNINIFVKGKKNQFVFSISSPDFEVLYQSQSKLDVGEDISPIKADILAIKEGLNFVKENRGNGIIPSTPIISLFTCYENNYHICNGRKNADKFRDELKIINKIKSDLARWQGDHDHVKILWIPAGFKNLMD</sequence>
<dbReference type="AlphaFoldDB" id="A0AAN5PE88"/>
<dbReference type="RefSeq" id="WP_010948271.1">
    <property type="nucleotide sequence ID" value="NZ_CCZO01000021.1"/>
</dbReference>
<dbReference type="EMBL" id="DACWHX010000001">
    <property type="protein sequence ID" value="HAU1878697.1"/>
    <property type="molecule type" value="Genomic_DNA"/>
</dbReference>
<accession>A0AAN5PE88</accession>
<dbReference type="GeneID" id="57036567"/>